<evidence type="ECO:0000313" key="7">
    <source>
        <dbReference type="Proteomes" id="UP001500751"/>
    </source>
</evidence>
<feature type="DNA-binding region" description="H-T-H motif" evidence="4">
    <location>
        <begin position="30"/>
        <end position="49"/>
    </location>
</feature>
<dbReference type="SUPFAM" id="SSF46689">
    <property type="entry name" value="Homeodomain-like"/>
    <property type="match status" value="1"/>
</dbReference>
<dbReference type="Gene3D" id="1.10.357.10">
    <property type="entry name" value="Tetracycline Repressor, domain 2"/>
    <property type="match status" value="2"/>
</dbReference>
<keyword evidence="7" id="KW-1185">Reference proteome</keyword>
<evidence type="ECO:0000256" key="3">
    <source>
        <dbReference type="ARBA" id="ARBA00023163"/>
    </source>
</evidence>
<evidence type="ECO:0000313" key="6">
    <source>
        <dbReference type="EMBL" id="GAA2012720.1"/>
    </source>
</evidence>
<keyword evidence="2 4" id="KW-0238">DNA-binding</keyword>
<organism evidence="6 7">
    <name type="scientific">Catenulispora yoronensis</name>
    <dbReference type="NCBI Taxonomy" id="450799"/>
    <lineage>
        <taxon>Bacteria</taxon>
        <taxon>Bacillati</taxon>
        <taxon>Actinomycetota</taxon>
        <taxon>Actinomycetes</taxon>
        <taxon>Catenulisporales</taxon>
        <taxon>Catenulisporaceae</taxon>
        <taxon>Catenulispora</taxon>
    </lineage>
</organism>
<name>A0ABN2TKM7_9ACTN</name>
<dbReference type="SUPFAM" id="SSF48498">
    <property type="entry name" value="Tetracyclin repressor-like, C-terminal domain"/>
    <property type="match status" value="1"/>
</dbReference>
<dbReference type="InterPro" id="IPR009057">
    <property type="entry name" value="Homeodomain-like_sf"/>
</dbReference>
<dbReference type="InterPro" id="IPR050109">
    <property type="entry name" value="HTH-type_TetR-like_transc_reg"/>
</dbReference>
<evidence type="ECO:0000256" key="4">
    <source>
        <dbReference type="PROSITE-ProRule" id="PRU00335"/>
    </source>
</evidence>
<dbReference type="InterPro" id="IPR036271">
    <property type="entry name" value="Tet_transcr_reg_TetR-rel_C_sf"/>
</dbReference>
<dbReference type="PRINTS" id="PR00455">
    <property type="entry name" value="HTHTETR"/>
</dbReference>
<protein>
    <recommendedName>
        <fullName evidence="5">HTH tetR-type domain-containing protein</fullName>
    </recommendedName>
</protein>
<accession>A0ABN2TKM7</accession>
<dbReference type="EMBL" id="BAAAQN010000002">
    <property type="protein sequence ID" value="GAA2012720.1"/>
    <property type="molecule type" value="Genomic_DNA"/>
</dbReference>
<dbReference type="PROSITE" id="PS50977">
    <property type="entry name" value="HTH_TETR_2"/>
    <property type="match status" value="1"/>
</dbReference>
<dbReference type="Proteomes" id="UP001500751">
    <property type="component" value="Unassembled WGS sequence"/>
</dbReference>
<keyword evidence="3" id="KW-0804">Transcription</keyword>
<feature type="domain" description="HTH tetR-type" evidence="5">
    <location>
        <begin position="7"/>
        <end position="67"/>
    </location>
</feature>
<evidence type="ECO:0000259" key="5">
    <source>
        <dbReference type="PROSITE" id="PS50977"/>
    </source>
</evidence>
<dbReference type="PANTHER" id="PTHR30055:SF234">
    <property type="entry name" value="HTH-TYPE TRANSCRIPTIONAL REGULATOR BETI"/>
    <property type="match status" value="1"/>
</dbReference>
<proteinExistence type="predicted"/>
<dbReference type="PANTHER" id="PTHR30055">
    <property type="entry name" value="HTH-TYPE TRANSCRIPTIONAL REGULATOR RUTR"/>
    <property type="match status" value="1"/>
</dbReference>
<evidence type="ECO:0000256" key="1">
    <source>
        <dbReference type="ARBA" id="ARBA00023015"/>
    </source>
</evidence>
<comment type="caution">
    <text evidence="6">The sequence shown here is derived from an EMBL/GenBank/DDBJ whole genome shotgun (WGS) entry which is preliminary data.</text>
</comment>
<sequence>MRGRLPARPLGEVADAAVRVFAAKGFRPAGISDVAKALGLSHGAVYTYADSKQALLYLALLRVLDPAAVDALTPPVTAPSPDKVVALLRDWAAARSGFEPVAELLARPPAGSRAAAEVELGQVVDGVYGFVEGNRVVLQLFARCSEDLPELAQWYYVDTRRGLLELLGGYLRTRIEAGLLRPVPDVAVAARFVIETVAWFAMHRHGDPDSAAMLGDEECRRSVRDLVTASFLPRGAVTT</sequence>
<reference evidence="7" key="1">
    <citation type="journal article" date="2019" name="Int. J. Syst. Evol. Microbiol.">
        <title>The Global Catalogue of Microorganisms (GCM) 10K type strain sequencing project: providing services to taxonomists for standard genome sequencing and annotation.</title>
        <authorList>
            <consortium name="The Broad Institute Genomics Platform"/>
            <consortium name="The Broad Institute Genome Sequencing Center for Infectious Disease"/>
            <person name="Wu L."/>
            <person name="Ma J."/>
        </authorList>
    </citation>
    <scope>NUCLEOTIDE SEQUENCE [LARGE SCALE GENOMIC DNA]</scope>
    <source>
        <strain evidence="7">JCM 16014</strain>
    </source>
</reference>
<gene>
    <name evidence="6" type="ORF">GCM10009839_04020</name>
</gene>
<dbReference type="InterPro" id="IPR001647">
    <property type="entry name" value="HTH_TetR"/>
</dbReference>
<dbReference type="RefSeq" id="WP_344663715.1">
    <property type="nucleotide sequence ID" value="NZ_BAAAQN010000002.1"/>
</dbReference>
<evidence type="ECO:0000256" key="2">
    <source>
        <dbReference type="ARBA" id="ARBA00023125"/>
    </source>
</evidence>
<keyword evidence="1" id="KW-0805">Transcription regulation</keyword>
<dbReference type="Pfam" id="PF00440">
    <property type="entry name" value="TetR_N"/>
    <property type="match status" value="1"/>
</dbReference>